<dbReference type="PANTHER" id="PTHR30486:SF15">
    <property type="entry name" value="TYPE II_IV SECRETION SYSTEM ATPASE"/>
    <property type="match status" value="1"/>
</dbReference>
<dbReference type="SUPFAM" id="SSF52540">
    <property type="entry name" value="P-loop containing nucleoside triphosphate hydrolases"/>
    <property type="match status" value="1"/>
</dbReference>
<dbReference type="RefSeq" id="WP_193735814.1">
    <property type="nucleotide sequence ID" value="NZ_CP063304.1"/>
</dbReference>
<dbReference type="EMBL" id="CP063304">
    <property type="protein sequence ID" value="QOV19494.1"/>
    <property type="molecule type" value="Genomic_DNA"/>
</dbReference>
<gene>
    <name evidence="3" type="ORF">INP51_00470</name>
</gene>
<feature type="domain" description="Bacterial type II secretion system protein E" evidence="2">
    <location>
        <begin position="64"/>
        <end position="342"/>
    </location>
</feature>
<dbReference type="Proteomes" id="UP000593601">
    <property type="component" value="Chromosome"/>
</dbReference>
<proteinExistence type="inferred from homology"/>
<dbReference type="KEGG" id="bliq:INP51_00470"/>
<organism evidence="3 4">
    <name type="scientific">Blautia liquoris</name>
    <dbReference type="NCBI Taxonomy" id="2779518"/>
    <lineage>
        <taxon>Bacteria</taxon>
        <taxon>Bacillati</taxon>
        <taxon>Bacillota</taxon>
        <taxon>Clostridia</taxon>
        <taxon>Lachnospirales</taxon>
        <taxon>Lachnospiraceae</taxon>
        <taxon>Blautia</taxon>
    </lineage>
</organism>
<dbReference type="Pfam" id="PF00437">
    <property type="entry name" value="T2SSE"/>
    <property type="match status" value="1"/>
</dbReference>
<sequence>MLSHKDEFQEQLLAQMDMTKEYEDKEVLSLIDDMILNESRQNPMTLDEKDRLRRELFDSIRKLDILSELLENDEITEIMVNGFQNIFIEKEGKIQKYGHQFSSPERLDDVIQQIVGQCNRVVNEQTPIVDARLDNGSRVSIVLKPVALNGPILSIRRFPDSPITMLDLIQNNSITRDAARFLQKLVISGYSIMIGGGTSSGKTTFLNALSNFIPSSERVVTIEDNAELQIQNVDNLVRLECRAGTMNESLTITMDDLIKSALRMRPNRVIVGEIRGPEARSYISSLNLGHDGSMATAHANSAAEMITRLETMVLMGMELPLFVVRRQIASGIDILIHLGRDKDGHRQVEEITEVLDLQKEDVRLQTLYDRKDGELKRRNDLRNTQKLERSGYETKI</sequence>
<protein>
    <submittedName>
        <fullName evidence="3">CpaF family protein</fullName>
    </submittedName>
</protein>
<dbReference type="AlphaFoldDB" id="A0A7M2RHN5"/>
<keyword evidence="4" id="KW-1185">Reference proteome</keyword>
<dbReference type="Gene3D" id="3.30.450.380">
    <property type="match status" value="1"/>
</dbReference>
<dbReference type="CDD" id="cd01130">
    <property type="entry name" value="VirB11-like_ATPase"/>
    <property type="match status" value="1"/>
</dbReference>
<evidence type="ECO:0000256" key="1">
    <source>
        <dbReference type="ARBA" id="ARBA00006611"/>
    </source>
</evidence>
<evidence type="ECO:0000313" key="3">
    <source>
        <dbReference type="EMBL" id="QOV19494.1"/>
    </source>
</evidence>
<evidence type="ECO:0000313" key="4">
    <source>
        <dbReference type="Proteomes" id="UP000593601"/>
    </source>
</evidence>
<dbReference type="InterPro" id="IPR027417">
    <property type="entry name" value="P-loop_NTPase"/>
</dbReference>
<name>A0A7M2RHN5_9FIRM</name>
<dbReference type="InterPro" id="IPR001482">
    <property type="entry name" value="T2SS/T4SS_dom"/>
</dbReference>
<reference evidence="3 4" key="1">
    <citation type="submission" date="2020-10" db="EMBL/GenBank/DDBJ databases">
        <title>Blautia liquoris sp.nov., isolated from the mud in a fermentation cellar used for the production of Chinese strong-flavoured liquor.</title>
        <authorList>
            <person name="Lu L."/>
        </authorList>
    </citation>
    <scope>NUCLEOTIDE SEQUENCE [LARGE SCALE GENOMIC DNA]</scope>
    <source>
        <strain evidence="3 4">LZLJ-3</strain>
    </source>
</reference>
<dbReference type="GO" id="GO:0016887">
    <property type="term" value="F:ATP hydrolysis activity"/>
    <property type="evidence" value="ECO:0007669"/>
    <property type="project" value="InterPro"/>
</dbReference>
<evidence type="ECO:0000259" key="2">
    <source>
        <dbReference type="Pfam" id="PF00437"/>
    </source>
</evidence>
<dbReference type="InterPro" id="IPR050921">
    <property type="entry name" value="T4SS_GSP_E_ATPase"/>
</dbReference>
<accession>A0A7M2RHN5</accession>
<comment type="similarity">
    <text evidence="1">Belongs to the GSP E family.</text>
</comment>
<dbReference type="Gene3D" id="3.40.50.300">
    <property type="entry name" value="P-loop containing nucleotide triphosphate hydrolases"/>
    <property type="match status" value="1"/>
</dbReference>
<dbReference type="PANTHER" id="PTHR30486">
    <property type="entry name" value="TWITCHING MOTILITY PROTEIN PILT"/>
    <property type="match status" value="1"/>
</dbReference>